<comment type="caution">
    <text evidence="2">The sequence shown here is derived from an EMBL/GenBank/DDBJ whole genome shotgun (WGS) entry which is preliminary data.</text>
</comment>
<feature type="domain" description="Myb/SANT-like DNA-binding" evidence="1">
    <location>
        <begin position="15"/>
        <end position="86"/>
    </location>
</feature>
<gene>
    <name evidence="2" type="ORF">NDU88_002325</name>
</gene>
<sequence>MASQQGSKAVAERKRKIKIAGRELDILTGGCCDHHEELFGRLSQRFTEADKHKIWREIQINALGLAIDEIKKRWYDLCSMAKGRVAAQLRDVQESGGGEPSNMPLSTAAEAMVETTLELEPVYGFGSLDTYTPHQPLFKGLPPRKEVVRVPRLRARCGLKKGFPPYQQLRLPPAKFKGLPPRKEVVRVPRLRARCGLKKGFPPYQQLRLPPAKFKGLPPRKEVVRVPRLRARCGLKKGFPPYQQLRLPPAKFKGLPPRKEVVRVPQLRARCGLKKGFPPYQQLRLPPAKFKGLPPRKEVVRVCGFY</sequence>
<organism evidence="2 3">
    <name type="scientific">Pleurodeles waltl</name>
    <name type="common">Iberian ribbed newt</name>
    <dbReference type="NCBI Taxonomy" id="8319"/>
    <lineage>
        <taxon>Eukaryota</taxon>
        <taxon>Metazoa</taxon>
        <taxon>Chordata</taxon>
        <taxon>Craniata</taxon>
        <taxon>Vertebrata</taxon>
        <taxon>Euteleostomi</taxon>
        <taxon>Amphibia</taxon>
        <taxon>Batrachia</taxon>
        <taxon>Caudata</taxon>
        <taxon>Salamandroidea</taxon>
        <taxon>Salamandridae</taxon>
        <taxon>Pleurodelinae</taxon>
        <taxon>Pleurodeles</taxon>
    </lineage>
</organism>
<dbReference type="PANTHER" id="PTHR23098">
    <property type="entry name" value="AGAP001331-PA-RELATED"/>
    <property type="match status" value="1"/>
</dbReference>
<dbReference type="AlphaFoldDB" id="A0AAV7PBB7"/>
<dbReference type="PANTHER" id="PTHR23098:SF16">
    <property type="entry name" value="REGULATORY PROTEIN ZESTE"/>
    <property type="match status" value="1"/>
</dbReference>
<keyword evidence="3" id="KW-1185">Reference proteome</keyword>
<dbReference type="EMBL" id="JANPWB010000011">
    <property type="protein sequence ID" value="KAJ1123858.1"/>
    <property type="molecule type" value="Genomic_DNA"/>
</dbReference>
<dbReference type="Proteomes" id="UP001066276">
    <property type="component" value="Chromosome 7"/>
</dbReference>
<reference evidence="2" key="1">
    <citation type="journal article" date="2022" name="bioRxiv">
        <title>Sequencing and chromosome-scale assembly of the giantPleurodeles waltlgenome.</title>
        <authorList>
            <person name="Brown T."/>
            <person name="Elewa A."/>
            <person name="Iarovenko S."/>
            <person name="Subramanian E."/>
            <person name="Araus A.J."/>
            <person name="Petzold A."/>
            <person name="Susuki M."/>
            <person name="Suzuki K.-i.T."/>
            <person name="Hayashi T."/>
            <person name="Toyoda A."/>
            <person name="Oliveira C."/>
            <person name="Osipova E."/>
            <person name="Leigh N.D."/>
            <person name="Simon A."/>
            <person name="Yun M.H."/>
        </authorList>
    </citation>
    <scope>NUCLEOTIDE SEQUENCE</scope>
    <source>
        <strain evidence="2">20211129_DDA</strain>
        <tissue evidence="2">Liver</tissue>
    </source>
</reference>
<evidence type="ECO:0000313" key="2">
    <source>
        <dbReference type="EMBL" id="KAJ1123858.1"/>
    </source>
</evidence>
<protein>
    <recommendedName>
        <fullName evidence="1">Myb/SANT-like DNA-binding domain-containing protein</fullName>
    </recommendedName>
</protein>
<dbReference type="GO" id="GO:0005634">
    <property type="term" value="C:nucleus"/>
    <property type="evidence" value="ECO:0007669"/>
    <property type="project" value="TreeGrafter"/>
</dbReference>
<dbReference type="Pfam" id="PF13873">
    <property type="entry name" value="Myb_DNA-bind_5"/>
    <property type="match status" value="1"/>
</dbReference>
<name>A0AAV7PBB7_PLEWA</name>
<evidence type="ECO:0000259" key="1">
    <source>
        <dbReference type="Pfam" id="PF13873"/>
    </source>
</evidence>
<dbReference type="InterPro" id="IPR028002">
    <property type="entry name" value="Myb_DNA-bind_5"/>
</dbReference>
<accession>A0AAV7PBB7</accession>
<proteinExistence type="predicted"/>
<evidence type="ECO:0000313" key="3">
    <source>
        <dbReference type="Proteomes" id="UP001066276"/>
    </source>
</evidence>